<feature type="transmembrane region" description="Helical" evidence="1">
    <location>
        <begin position="97"/>
        <end position="113"/>
    </location>
</feature>
<dbReference type="AlphaFoldDB" id="A0A4R3NGX3"/>
<accession>A0A4R3NGX3</accession>
<feature type="transmembrane region" description="Helical" evidence="1">
    <location>
        <begin position="34"/>
        <end position="60"/>
    </location>
</feature>
<evidence type="ECO:0000313" key="2">
    <source>
        <dbReference type="EMBL" id="TCT30231.1"/>
    </source>
</evidence>
<comment type="caution">
    <text evidence="2">The sequence shown here is derived from an EMBL/GenBank/DDBJ whole genome shotgun (WGS) entry which is preliminary data.</text>
</comment>
<feature type="transmembrane region" description="Helical" evidence="1">
    <location>
        <begin position="154"/>
        <end position="172"/>
    </location>
</feature>
<organism evidence="2 3">
    <name type="scientific">Martelella mediterranea</name>
    <dbReference type="NCBI Taxonomy" id="293089"/>
    <lineage>
        <taxon>Bacteria</taxon>
        <taxon>Pseudomonadati</taxon>
        <taxon>Pseudomonadota</taxon>
        <taxon>Alphaproteobacteria</taxon>
        <taxon>Hyphomicrobiales</taxon>
        <taxon>Aurantimonadaceae</taxon>
        <taxon>Martelella</taxon>
    </lineage>
</organism>
<dbReference type="Proteomes" id="UP000295097">
    <property type="component" value="Unassembled WGS sequence"/>
</dbReference>
<proteinExistence type="predicted"/>
<feature type="transmembrane region" description="Helical" evidence="1">
    <location>
        <begin position="72"/>
        <end position="91"/>
    </location>
</feature>
<reference evidence="2 3" key="1">
    <citation type="submission" date="2019-03" db="EMBL/GenBank/DDBJ databases">
        <title>Freshwater and sediment microbial communities from various areas in North America, analyzing microbe dynamics in response to fracking.</title>
        <authorList>
            <person name="Lamendella R."/>
        </authorList>
    </citation>
    <scope>NUCLEOTIDE SEQUENCE [LARGE SCALE GENOMIC DNA]</scope>
    <source>
        <strain evidence="2 3">175.2</strain>
    </source>
</reference>
<keyword evidence="1" id="KW-1133">Transmembrane helix</keyword>
<evidence type="ECO:0000313" key="3">
    <source>
        <dbReference type="Proteomes" id="UP000295097"/>
    </source>
</evidence>
<gene>
    <name evidence="2" type="ORF">EDC90_10463</name>
</gene>
<feature type="transmembrane region" description="Helical" evidence="1">
    <location>
        <begin position="118"/>
        <end position="134"/>
    </location>
</feature>
<keyword evidence="1" id="KW-0812">Transmembrane</keyword>
<dbReference type="RefSeq" id="WP_132314019.1">
    <property type="nucleotide sequence ID" value="NZ_SMAR01000046.1"/>
</dbReference>
<protein>
    <submittedName>
        <fullName evidence="2">Uncharacterized protein</fullName>
    </submittedName>
</protein>
<name>A0A4R3NGX3_9HYPH</name>
<sequence length="179" mass="19285">MFKILKAKEPSDPLTGAAGSVAFLLAVNKPVYPLYLLFLAPSAFEVSLFTALSLPLYLFVWGMARKGHSYPARLGIVIVGMIDTILISFLLGGDSGALLFLFACTILAGVVFYDDEKWVSRVLISVSFLAFLTLEGRVGPSVTAISASDMQTLYFINVSGVAALMGFIALRLPRPAKQD</sequence>
<keyword evidence="3" id="KW-1185">Reference proteome</keyword>
<dbReference type="OrthoDB" id="7593905at2"/>
<keyword evidence="1" id="KW-0472">Membrane</keyword>
<evidence type="ECO:0000256" key="1">
    <source>
        <dbReference type="SAM" id="Phobius"/>
    </source>
</evidence>
<dbReference type="EMBL" id="SMAR01000046">
    <property type="protein sequence ID" value="TCT30231.1"/>
    <property type="molecule type" value="Genomic_DNA"/>
</dbReference>